<accession>A0A0F6HB83</accession>
<organism evidence="1 2">
    <name type="scientific">Leptospira interrogans str. UI 12621</name>
    <dbReference type="NCBI Taxonomy" id="1049937"/>
    <lineage>
        <taxon>Bacteria</taxon>
        <taxon>Pseudomonadati</taxon>
        <taxon>Spirochaetota</taxon>
        <taxon>Spirochaetia</taxon>
        <taxon>Leptospirales</taxon>
        <taxon>Leptospiraceae</taxon>
        <taxon>Leptospira</taxon>
    </lineage>
</organism>
<sequence length="46" mass="5442">MLIGNPAKRINSEIKVLNENISTVVENIHLHPMFLLNRQKRTQRKF</sequence>
<name>A0A0F6HB83_LEPIR</name>
<dbReference type="AlphaFoldDB" id="A0A0F6HB83"/>
<reference evidence="1 2" key="1">
    <citation type="submission" date="2012-09" db="EMBL/GenBank/DDBJ databases">
        <authorList>
            <person name="Harkins D.M."/>
            <person name="Durkin A.S."/>
            <person name="Brinkac L.M."/>
            <person name="Selengut J.D."/>
            <person name="Sanka R."/>
            <person name="DePew J."/>
            <person name="Purushe J."/>
            <person name="Chanthongthip A."/>
            <person name="Lattana O."/>
            <person name="Phetsouvanh R."/>
            <person name="Newton P.N."/>
            <person name="Vinetz J.M."/>
            <person name="Sutton G.G."/>
            <person name="Nelson W.C."/>
            <person name="Fouts D.E."/>
        </authorList>
    </citation>
    <scope>NUCLEOTIDE SEQUENCE [LARGE SCALE GENOMIC DNA]</scope>
    <source>
        <strain evidence="1 2">UI 12621</strain>
    </source>
</reference>
<evidence type="ECO:0000313" key="1">
    <source>
        <dbReference type="EMBL" id="EKO25545.1"/>
    </source>
</evidence>
<dbReference type="EMBL" id="AHNQ02000022">
    <property type="protein sequence ID" value="EKO25545.1"/>
    <property type="molecule type" value="Genomic_DNA"/>
</dbReference>
<protein>
    <submittedName>
        <fullName evidence="1">Uncharacterized protein</fullName>
    </submittedName>
</protein>
<evidence type="ECO:0000313" key="2">
    <source>
        <dbReference type="Proteomes" id="UP000006324"/>
    </source>
</evidence>
<dbReference type="Proteomes" id="UP000006324">
    <property type="component" value="Unassembled WGS sequence"/>
</dbReference>
<proteinExistence type="predicted"/>
<comment type="caution">
    <text evidence="1">The sequence shown here is derived from an EMBL/GenBank/DDBJ whole genome shotgun (WGS) entry which is preliminary data.</text>
</comment>
<gene>
    <name evidence="1" type="ORF">LEP1GSC104_4819</name>
</gene>